<dbReference type="Proteomes" id="UP000198253">
    <property type="component" value="Chromosome I"/>
</dbReference>
<dbReference type="RefSeq" id="WP_088979885.1">
    <property type="nucleotide sequence ID" value="NZ_LT607413.1"/>
</dbReference>
<gene>
    <name evidence="1" type="ORF">GA0070618_0144</name>
</gene>
<keyword evidence="2" id="KW-1185">Reference proteome</keyword>
<proteinExistence type="predicted"/>
<dbReference type="EMBL" id="LT607413">
    <property type="protein sequence ID" value="SCE68495.1"/>
    <property type="molecule type" value="Genomic_DNA"/>
</dbReference>
<reference evidence="2" key="1">
    <citation type="submission" date="2016-06" db="EMBL/GenBank/DDBJ databases">
        <authorList>
            <person name="Varghese N."/>
            <person name="Submissions Spin"/>
        </authorList>
    </citation>
    <scope>NUCLEOTIDE SEQUENCE [LARGE SCALE GENOMIC DNA]</scope>
    <source>
        <strain evidence="2">DSM 43816</strain>
    </source>
</reference>
<evidence type="ECO:0000313" key="1">
    <source>
        <dbReference type="EMBL" id="SCE68495.1"/>
    </source>
</evidence>
<dbReference type="AlphaFoldDB" id="A0A1C4U9W2"/>
<accession>A0A1C4U9W2</accession>
<organism evidence="1 2">
    <name type="scientific">Micromonospora echinospora</name>
    <name type="common">Micromonospora purpurea</name>
    <dbReference type="NCBI Taxonomy" id="1877"/>
    <lineage>
        <taxon>Bacteria</taxon>
        <taxon>Bacillati</taxon>
        <taxon>Actinomycetota</taxon>
        <taxon>Actinomycetes</taxon>
        <taxon>Micromonosporales</taxon>
        <taxon>Micromonosporaceae</taxon>
        <taxon>Micromonospora</taxon>
    </lineage>
</organism>
<dbReference type="InParanoid" id="A0A1C4U9W2"/>
<sequence length="72" mass="8235">MNRSVQAHLHGGPLDGTVRPAPMEADGRPAERIEFDHRGDGGVWYVEYRRTRDTDQGWHFEATGNQERADEE</sequence>
<protein>
    <submittedName>
        <fullName evidence="1">Uncharacterized protein</fullName>
    </submittedName>
</protein>
<evidence type="ECO:0000313" key="2">
    <source>
        <dbReference type="Proteomes" id="UP000198253"/>
    </source>
</evidence>
<dbReference type="OrthoDB" id="3393621at2"/>
<name>A0A1C4U9W2_MICEC</name>